<evidence type="ECO:0000256" key="1">
    <source>
        <dbReference type="SAM" id="MobiDB-lite"/>
    </source>
</evidence>
<protein>
    <recommendedName>
        <fullName evidence="2">UBC core domain-containing protein</fullName>
    </recommendedName>
</protein>
<evidence type="ECO:0000313" key="3">
    <source>
        <dbReference type="Ensembl" id="ENSAOWP00000008243.1"/>
    </source>
</evidence>
<organism evidence="3 4">
    <name type="scientific">Apteryx owenii</name>
    <name type="common">Little spotted kiwi</name>
    <dbReference type="NCBI Taxonomy" id="8824"/>
    <lineage>
        <taxon>Eukaryota</taxon>
        <taxon>Metazoa</taxon>
        <taxon>Chordata</taxon>
        <taxon>Craniata</taxon>
        <taxon>Vertebrata</taxon>
        <taxon>Euteleostomi</taxon>
        <taxon>Archelosauria</taxon>
        <taxon>Archosauria</taxon>
        <taxon>Dinosauria</taxon>
        <taxon>Saurischia</taxon>
        <taxon>Theropoda</taxon>
        <taxon>Coelurosauria</taxon>
        <taxon>Aves</taxon>
        <taxon>Palaeognathae</taxon>
        <taxon>Apterygiformes</taxon>
        <taxon>Apterygidae</taxon>
        <taxon>Apteryx</taxon>
    </lineage>
</organism>
<evidence type="ECO:0000259" key="2">
    <source>
        <dbReference type="PROSITE" id="PS50127"/>
    </source>
</evidence>
<dbReference type="InterPro" id="IPR016135">
    <property type="entry name" value="UBQ-conjugating_enzyme/RWD"/>
</dbReference>
<dbReference type="AlphaFoldDB" id="A0A8B9PBJ8"/>
<feature type="region of interest" description="Disordered" evidence="1">
    <location>
        <begin position="142"/>
        <end position="182"/>
    </location>
</feature>
<feature type="region of interest" description="Disordered" evidence="1">
    <location>
        <begin position="102"/>
        <end position="123"/>
    </location>
</feature>
<dbReference type="Proteomes" id="UP000694424">
    <property type="component" value="Unplaced"/>
</dbReference>
<dbReference type="PANTHER" id="PTHR24068">
    <property type="entry name" value="UBIQUITIN-CONJUGATING ENZYME E2"/>
    <property type="match status" value="1"/>
</dbReference>
<feature type="domain" description="UBC core" evidence="2">
    <location>
        <begin position="1"/>
        <end position="150"/>
    </location>
</feature>
<sequence length="182" mass="19334">MAGSRRLAKVGGGCQGGPGVHQWGQARQCPGVPNKPPYNAGAFRFELSFSPHHPLAPPRITFRTPIYHPAVDPEGRVCQPLTATEHWAPTTRVLHGGYRALGGGARPAPSRSRADAPPQFPQCSRTSCCWWTARTPSGCCGRTWPSSWPPTPSSSGARRRSTPASTASGALLPLPPKPPTTT</sequence>
<reference evidence="3" key="1">
    <citation type="submission" date="2025-08" db="UniProtKB">
        <authorList>
            <consortium name="Ensembl"/>
        </authorList>
    </citation>
    <scope>IDENTIFICATION</scope>
</reference>
<dbReference type="Ensembl" id="ENSAOWT00000009331.1">
    <property type="protein sequence ID" value="ENSAOWP00000008243.1"/>
    <property type="gene ID" value="ENSAOWG00000005653.1"/>
</dbReference>
<dbReference type="SUPFAM" id="SSF54495">
    <property type="entry name" value="UBC-like"/>
    <property type="match status" value="1"/>
</dbReference>
<keyword evidence="4" id="KW-1185">Reference proteome</keyword>
<evidence type="ECO:0000313" key="4">
    <source>
        <dbReference type="Proteomes" id="UP000694424"/>
    </source>
</evidence>
<dbReference type="Pfam" id="PF00179">
    <property type="entry name" value="UQ_con"/>
    <property type="match status" value="1"/>
</dbReference>
<proteinExistence type="predicted"/>
<dbReference type="PROSITE" id="PS50127">
    <property type="entry name" value="UBC_2"/>
    <property type="match status" value="1"/>
</dbReference>
<dbReference type="InterPro" id="IPR000608">
    <property type="entry name" value="UBC"/>
</dbReference>
<reference evidence="3" key="2">
    <citation type="submission" date="2025-09" db="UniProtKB">
        <authorList>
            <consortium name="Ensembl"/>
        </authorList>
    </citation>
    <scope>IDENTIFICATION</scope>
</reference>
<dbReference type="Gene3D" id="3.10.110.10">
    <property type="entry name" value="Ubiquitin Conjugating Enzyme"/>
    <property type="match status" value="1"/>
</dbReference>
<name>A0A8B9PBJ8_APTOW</name>
<feature type="compositionally biased region" description="Pro residues" evidence="1">
    <location>
        <begin position="173"/>
        <end position="182"/>
    </location>
</feature>
<accession>A0A8B9PBJ8</accession>
<feature type="compositionally biased region" description="Low complexity" evidence="1">
    <location>
        <begin position="106"/>
        <end position="117"/>
    </location>
</feature>